<gene>
    <name evidence="2" type="ORF">C8D76_11811</name>
</gene>
<dbReference type="SUPFAM" id="SSF52540">
    <property type="entry name" value="P-loop containing nucleoside triphosphate hydrolases"/>
    <property type="match status" value="1"/>
</dbReference>
<evidence type="ECO:0000313" key="2">
    <source>
        <dbReference type="EMBL" id="PVX31910.1"/>
    </source>
</evidence>
<reference evidence="2 3" key="1">
    <citation type="submission" date="2018-05" db="EMBL/GenBank/DDBJ databases">
        <title>Genomic Encyclopedia of Type Strains, Phase IV (KMG-IV): sequencing the most valuable type-strain genomes for metagenomic binning, comparative biology and taxonomic classification.</title>
        <authorList>
            <person name="Goeker M."/>
        </authorList>
    </citation>
    <scope>NUCLEOTIDE SEQUENCE [LARGE SCALE GENOMIC DNA]</scope>
    <source>
        <strain evidence="2 3">DSM 22999</strain>
    </source>
</reference>
<dbReference type="GO" id="GO:0000731">
    <property type="term" value="P:DNA synthesis involved in DNA repair"/>
    <property type="evidence" value="ECO:0007669"/>
    <property type="project" value="TreeGrafter"/>
</dbReference>
<dbReference type="Gene3D" id="3.40.50.300">
    <property type="entry name" value="P-loop containing nucleotide triphosphate hydrolases"/>
    <property type="match status" value="1"/>
</dbReference>
<dbReference type="InterPro" id="IPR027417">
    <property type="entry name" value="P-loop_NTPase"/>
</dbReference>
<dbReference type="GO" id="GO:0006302">
    <property type="term" value="P:double-strand break repair"/>
    <property type="evidence" value="ECO:0007669"/>
    <property type="project" value="TreeGrafter"/>
</dbReference>
<dbReference type="AlphaFoldDB" id="A0A2U0SKR0"/>
<organism evidence="2 3">
    <name type="scientific">Alitibacter langaaensis DSM 22999</name>
    <dbReference type="NCBI Taxonomy" id="1122935"/>
    <lineage>
        <taxon>Bacteria</taxon>
        <taxon>Pseudomonadati</taxon>
        <taxon>Pseudomonadota</taxon>
        <taxon>Gammaproteobacteria</taxon>
        <taxon>Pasteurellales</taxon>
        <taxon>Pasteurellaceae</taxon>
        <taxon>Alitibacter</taxon>
    </lineage>
</organism>
<dbReference type="PANTHER" id="PTHR32182">
    <property type="entry name" value="DNA REPLICATION AND REPAIR PROTEIN RECF"/>
    <property type="match status" value="1"/>
</dbReference>
<proteinExistence type="predicted"/>
<dbReference type="PROSITE" id="PS50880">
    <property type="entry name" value="TOPRIM"/>
    <property type="match status" value="1"/>
</dbReference>
<dbReference type="InterPro" id="IPR022602">
    <property type="entry name" value="DUF2813"/>
</dbReference>
<keyword evidence="2" id="KW-0378">Hydrolase</keyword>
<dbReference type="Pfam" id="PF20469">
    <property type="entry name" value="OLD-like_TOPRIM"/>
    <property type="match status" value="1"/>
</dbReference>
<feature type="domain" description="Toprim" evidence="1">
    <location>
        <begin position="351"/>
        <end position="440"/>
    </location>
</feature>
<dbReference type="CDD" id="cd01026">
    <property type="entry name" value="TOPRIM_OLD"/>
    <property type="match status" value="1"/>
</dbReference>
<evidence type="ECO:0000313" key="3">
    <source>
        <dbReference type="Proteomes" id="UP000245909"/>
    </source>
</evidence>
<dbReference type="RefSeq" id="WP_116632444.1">
    <property type="nucleotide sequence ID" value="NZ_QENU01000018.1"/>
</dbReference>
<dbReference type="InterPro" id="IPR034139">
    <property type="entry name" value="TOPRIM_OLD"/>
</dbReference>
<keyword evidence="2" id="KW-0255">Endonuclease</keyword>
<evidence type="ECO:0000259" key="1">
    <source>
        <dbReference type="PROSITE" id="PS50880"/>
    </source>
</evidence>
<dbReference type="Pfam" id="PF11398">
    <property type="entry name" value="DUF2813"/>
    <property type="match status" value="1"/>
</dbReference>
<dbReference type="EMBL" id="QENU01000018">
    <property type="protein sequence ID" value="PVX31910.1"/>
    <property type="molecule type" value="Genomic_DNA"/>
</dbReference>
<protein>
    <submittedName>
        <fullName evidence="2">Putative ATP-dependent endonuclease of OLD family</fullName>
    </submittedName>
</protein>
<dbReference type="GO" id="GO:0004519">
    <property type="term" value="F:endonuclease activity"/>
    <property type="evidence" value="ECO:0007669"/>
    <property type="project" value="UniProtKB-KW"/>
</dbReference>
<dbReference type="InterPro" id="IPR006171">
    <property type="entry name" value="TOPRIM_dom"/>
</dbReference>
<dbReference type="OrthoDB" id="5836727at2"/>
<dbReference type="Proteomes" id="UP000245909">
    <property type="component" value="Unassembled WGS sequence"/>
</dbReference>
<accession>A0A2U0SKR0</accession>
<comment type="caution">
    <text evidence="2">The sequence shown here is derived from an EMBL/GenBank/DDBJ whole genome shotgun (WGS) entry which is preliminary data.</text>
</comment>
<name>A0A2U0SKR0_9PAST</name>
<sequence>MYLRQLEIMGFRGIKRLSIHLRPNMLLIGENAWGKSSLLAALSLILNGKNSLYQFTAEDFHQSDEQQDITLLFTFSARDNKEDNAKHNQDLQSVLVPNEDGLERIYLRVSGEKQNDKIITHYSFLNEQGEQIEEKSAVKIAKILINRYPIYRFRDAYLNKQKLHSTTTPHPITDGEYSREFNAIITLLQHYFMQTPLEDPVFDATILWDDLKQLCAKLKQDESRQLQRQFLALWTSLITAENHTENHTENHAEASHLVHPILIFETPESRLHPRMVAILWELTQYLPIQRITTTNSVELISQAALRDICRLVRYTDRTRAYQLARNDLGKEDLRRLTFHVHHNRSLALFARTWILVEGETEVWILNELAELLGVNLDTEGVRIVEFAQSGLRPLIKYAQAMGIEWYVLTDGDEAGRKYAETVKSLLDTPENYSQHITQLPRSDIEHFFYTEGFEDLFIRLSRWEPRNGHYPMNKIIQRAIQRTSKPDLAIALSNEMKNRGTQSIPLLFKKLFSKVLTLTRTQ</sequence>
<keyword evidence="3" id="KW-1185">Reference proteome</keyword>
<dbReference type="PANTHER" id="PTHR32182:SF19">
    <property type="entry name" value="HOMOLOGY WITH RECF PROTEIN"/>
    <property type="match status" value="1"/>
</dbReference>
<keyword evidence="2" id="KW-0540">Nuclease</keyword>